<evidence type="ECO:0000256" key="3">
    <source>
        <dbReference type="SAM" id="MobiDB-lite"/>
    </source>
</evidence>
<dbReference type="CDD" id="cd09272">
    <property type="entry name" value="RNase_HI_RT_Ty1"/>
    <property type="match status" value="1"/>
</dbReference>
<evidence type="ECO:0000259" key="4">
    <source>
        <dbReference type="PROSITE" id="PS50994"/>
    </source>
</evidence>
<organism evidence="5">
    <name type="scientific">Tanacetum cinerariifolium</name>
    <name type="common">Dalmatian daisy</name>
    <name type="synonym">Chrysanthemum cinerariifolium</name>
    <dbReference type="NCBI Taxonomy" id="118510"/>
    <lineage>
        <taxon>Eukaryota</taxon>
        <taxon>Viridiplantae</taxon>
        <taxon>Streptophyta</taxon>
        <taxon>Embryophyta</taxon>
        <taxon>Tracheophyta</taxon>
        <taxon>Spermatophyta</taxon>
        <taxon>Magnoliopsida</taxon>
        <taxon>eudicotyledons</taxon>
        <taxon>Gunneridae</taxon>
        <taxon>Pentapetalae</taxon>
        <taxon>asterids</taxon>
        <taxon>campanulids</taxon>
        <taxon>Asterales</taxon>
        <taxon>Asteraceae</taxon>
        <taxon>Asteroideae</taxon>
        <taxon>Anthemideae</taxon>
        <taxon>Anthemidinae</taxon>
        <taxon>Tanacetum</taxon>
    </lineage>
</organism>
<dbReference type="GO" id="GO:0004190">
    <property type="term" value="F:aspartic-type endopeptidase activity"/>
    <property type="evidence" value="ECO:0007669"/>
    <property type="project" value="UniProtKB-KW"/>
</dbReference>
<dbReference type="InterPro" id="IPR054722">
    <property type="entry name" value="PolX-like_BBD"/>
</dbReference>
<dbReference type="InterPro" id="IPR043502">
    <property type="entry name" value="DNA/RNA_pol_sf"/>
</dbReference>
<dbReference type="GO" id="GO:0015074">
    <property type="term" value="P:DNA integration"/>
    <property type="evidence" value="ECO:0007669"/>
    <property type="project" value="InterPro"/>
</dbReference>
<gene>
    <name evidence="5" type="ORF">Tci_010986</name>
</gene>
<dbReference type="PROSITE" id="PS50994">
    <property type="entry name" value="INTEGRASE"/>
    <property type="match status" value="1"/>
</dbReference>
<name>A0A6L2JPK0_TANCI</name>
<dbReference type="Pfam" id="PF22936">
    <property type="entry name" value="Pol_BBD"/>
    <property type="match status" value="1"/>
</dbReference>
<keyword evidence="1" id="KW-0645">Protease</keyword>
<proteinExistence type="predicted"/>
<dbReference type="InterPro" id="IPR012337">
    <property type="entry name" value="RNaseH-like_sf"/>
</dbReference>
<feature type="coiled-coil region" evidence="2">
    <location>
        <begin position="690"/>
        <end position="728"/>
    </location>
</feature>
<dbReference type="Pfam" id="PF07727">
    <property type="entry name" value="RVT_2"/>
    <property type="match status" value="2"/>
</dbReference>
<keyword evidence="1" id="KW-0064">Aspartyl protease</keyword>
<dbReference type="InterPro" id="IPR013103">
    <property type="entry name" value="RVT_2"/>
</dbReference>
<evidence type="ECO:0000256" key="1">
    <source>
        <dbReference type="ARBA" id="ARBA00022750"/>
    </source>
</evidence>
<dbReference type="Gene3D" id="3.30.420.10">
    <property type="entry name" value="Ribonuclease H-like superfamily/Ribonuclease H"/>
    <property type="match status" value="1"/>
</dbReference>
<keyword evidence="1" id="KW-0378">Hydrolase</keyword>
<feature type="compositionally biased region" description="Low complexity" evidence="3">
    <location>
        <begin position="1502"/>
        <end position="1513"/>
    </location>
</feature>
<feature type="region of interest" description="Disordered" evidence="3">
    <location>
        <begin position="1502"/>
        <end position="1529"/>
    </location>
</feature>
<evidence type="ECO:0000256" key="2">
    <source>
        <dbReference type="SAM" id="Coils"/>
    </source>
</evidence>
<dbReference type="InterPro" id="IPR001584">
    <property type="entry name" value="Integrase_cat-core"/>
</dbReference>
<dbReference type="InterPro" id="IPR036397">
    <property type="entry name" value="RNaseH_sf"/>
</dbReference>
<accession>A0A6L2JPK0</accession>
<dbReference type="GO" id="GO:0003676">
    <property type="term" value="F:nucleic acid binding"/>
    <property type="evidence" value="ECO:0007669"/>
    <property type="project" value="InterPro"/>
</dbReference>
<sequence>MVLPFVVFEFLNLVQKTLDDKLGYPLMIISRDEHLTHYVPRVDLTGDEDPTDEDQDTGMGDLTGVSVSLGGEIFSEENKSQESNIGDSDNTGDRYKTAVNMTSLADKAILSGADNRPPMLEKDMYDFLMSRMELYMLNRQHGRIILVLVEHGLLLWPTVEEDGVTRLKKYFELSAAEAIQADCDVKATNIILQGIPLEVYALVSTHKVAKELWERIQMLMQGTSLTKQERKCKLYETVNHNAYMASSSASQIDYAPMVQHSSEYSLPETGLVVLVFQKGDDPIDVINHMMSFLTAIVNLRYPATNNQLRTSSNPHQQATINNGRVTIQPIQGRQNFMLAGSSRPFTSGSGGASGKQMVIMCYNCKDLRTKESSSNQNVITTNAAYQADDLDTYDSDCNELNSAKIALMANLSHYGSDNLAETELSAEQAFWSQYSVQTDEPNFSATTTIVEVLKELPKVSMVNSCLKNLKFHLASFDMVVKERTTATAITEGTWGFEHTKTCYRDDIIPFVKALKELFTSFDQCLIGEVTEVQNVFKQMELAVEQHSLSVEIMNIVVHDNVKSACLNVDVCARCITTESELKKDFIEKECYKTLLQKYNTLEKHCISLEVNNQLTKEIFQRNNLSAPESVPTFVELFKINELKAQAQAKDTVILKLKEKLRSLNGDVNERNVKREVEEIQTLNIELDHKVTKLLAENEHLKQTYKQLLQEKVLVITALKEQLNKLKGKAVITEAVSLNPIDPELLKVDVALLVPKLHKNRTAHTDYIRHTQEEAATLREIVESEILLSPLNTSLDYAYKYTRRIQELLIILQQTCPCLTNLGTKLVAVTPKNKTKQIRLTKQLTKSGKTTVPTPPSTNIDSNTPVLSSIGVTLVSSADGSMSQDNTKKNRIRRTQRKAKKNKLEDHLRTVKYSLNKKSVVDSKATSSVINSVSNMNFDLKCASCNDYINSVNASIKSKSVKTPVKRKVWKPTGNVFKTVGHKWKPTGRTFTLVVQIILWYLDSGCSKHMTEDRSQLVNFVQKFLGTVKFRNDHVAKIMGYRDYQIENVTISRVYYVEGLGHNLFSVGQFCDSDLEVAFRQPTCFIRNLNGVDLLTGSRGNNLYNLSLQDMMASSPILKLNELGGILKNKAHLVARSYHQEEGIDFEESFALVARLKAIRIFLTYAAHKNMVVYQMNVKTAFLNGNLREEVYVSQPDGFVDQDNPNHVYKLKKALYGLKQASLVWYDMLSSFLISQDFSKGSVDPTLFIRRNGNDLLLVQIYVDDIIFAASTLELCDLFSNLMCSKFKMSMMGKILFFLGLQISQSPRGIFINQSKYALESLKKYGFESCDPVDTPMVEKSKLDKDKEEKPLIHHIIVVRLKVPVRRIRTDNGTEFVNQTLRDYYEEVGISHETSVACSLQQNRVVERRNRTLIKSARTMLIYAQAPLFLWAEAVATACFTQNRSIICLRHGKTPYELLHTKLPDLSFFHVFGALCYPTNNSENLAPEVIAPIAEVIPPVHVDSTSSPSSTTVDQDAHSPTHMGNDPLFGVPIPEATSVQSSSTASPHSIVQINHPIPHHNSKWTKDHPLNNIIGQLSRPVSTRLQLHEQALFCYYNAFLTSMKSKTYKEALTQSCWIEAMQEELNEFERLEVKLDELGGILKNKARLVARGYRQKEGIDFEESFAPVARLEAIRIFLAYTAHKNMVVYQMDVKTAFLNGNLREEVYVSQPNGFVDLDNPNHVYNLKKALYGLKQALRAWRNGTELLLMSMMGKISFFLGLQISQSPRGIFINQFKYAFESLKKYGFKSCDPVDTPMVEKSKLDEDKEGKAVDPSHYHGMIGTLLYLTASRPDLQFAICMCGYQARPTEKHVHVVKRIFRYIRGTVHRGLWYPKDSSVALTAFADADHVGCQDTRRSTSGSVQFLGERLISWSSNRQKSAAISNTEAEYIVLSGCCAQILWMRSQLSDYGLGFNKIPMYCDNKSSIALCCNNVQHSRSKHIDIRYDFIKEQVENGVIELYFVNTEYQLAGLFTKALGRDRIEFLINKL</sequence>
<dbReference type="PANTHER" id="PTHR11439:SF509">
    <property type="entry name" value="RNA-DIRECTED DNA POLYMERASE"/>
    <property type="match status" value="1"/>
</dbReference>
<dbReference type="SUPFAM" id="SSF53098">
    <property type="entry name" value="Ribonuclease H-like"/>
    <property type="match status" value="1"/>
</dbReference>
<dbReference type="EMBL" id="BKCJ010001121">
    <property type="protein sequence ID" value="GEU39008.1"/>
    <property type="molecule type" value="Genomic_DNA"/>
</dbReference>
<reference evidence="5" key="1">
    <citation type="journal article" date="2019" name="Sci. Rep.">
        <title>Draft genome of Tanacetum cinerariifolium, the natural source of mosquito coil.</title>
        <authorList>
            <person name="Yamashiro T."/>
            <person name="Shiraishi A."/>
            <person name="Satake H."/>
            <person name="Nakayama K."/>
        </authorList>
    </citation>
    <scope>NUCLEOTIDE SEQUENCE</scope>
</reference>
<evidence type="ECO:0000313" key="5">
    <source>
        <dbReference type="EMBL" id="GEU39008.1"/>
    </source>
</evidence>
<feature type="domain" description="Integrase catalytic" evidence="4">
    <location>
        <begin position="1367"/>
        <end position="1462"/>
    </location>
</feature>
<keyword evidence="2" id="KW-0175">Coiled coil</keyword>
<dbReference type="SUPFAM" id="SSF56672">
    <property type="entry name" value="DNA/RNA polymerases"/>
    <property type="match status" value="2"/>
</dbReference>
<protein>
    <recommendedName>
        <fullName evidence="4">Integrase catalytic domain-containing protein</fullName>
    </recommendedName>
</protein>
<comment type="caution">
    <text evidence="5">The sequence shown here is derived from an EMBL/GenBank/DDBJ whole genome shotgun (WGS) entry which is preliminary data.</text>
</comment>
<dbReference type="PANTHER" id="PTHR11439">
    <property type="entry name" value="GAG-POL-RELATED RETROTRANSPOSON"/>
    <property type="match status" value="1"/>
</dbReference>